<feature type="compositionally biased region" description="Polar residues" evidence="1">
    <location>
        <begin position="302"/>
        <end position="330"/>
    </location>
</feature>
<gene>
    <name evidence="2" type="ORF">TR165767</name>
</gene>
<feature type="compositionally biased region" description="Basic and acidic residues" evidence="1">
    <location>
        <begin position="557"/>
        <end position="573"/>
    </location>
</feature>
<accession>A0A0X3PZG3</accession>
<sequence>VCELAVGTCCFCYRETRAFICPVIGKHFRPFFQSMKPTPSSPVGLTSETMKSDEILRSVYGIPTVEPPTLVPSAAKPAIPPKTPTSPQRILPTRLPPLVNLDHITPFTASTTPKFRVPEPSSQTLTRQPPRKVSEAAAAATEPTASSQTRSASVGRPIDSQLGRGSAGQHPTPAEPSNYVWDAWEQAVIGAPRAAYRQFAGPAPPNVLSPAHLFPQRPPTIVQIPSWAPPTWYPPPTGYYPMGSYPTNFQAIQSFGTFPRTPKQRQHVDAVFATEIHEAPVMPTTYHPVMASGQRLKPYVNGESNRQPPTTHMYSASTATESKGDSSSTTIKRYSVAQTSPLEDDLLDGTTLRSQLGDTSIGKSQRMRPQKAANHLRATSLQTQDEEIDGGAAPGQQQDYWPPLYYPPFPQGQYYSTYGPPPPGMIMAPYGQPFLSPNPWDPMSAPAMPPEEHSRRSSNQNSASRNRHTHRHYAGGSLDRHRRKHHNSRLNSSSRTYQNGQELTNGRQDTSVSKRQFRPFSESGSYGRIENVPTLGPVPKGHRTDPNSVSLQASVPEQRREPAREVSADRREDEIIQRKVQQIEREPNVAGERVFSTKLVLNSVKPGLNVHSYGITLKSTQDPQSVNLYSNQTEASVVTSTVPTVSRTSYLQSSSNNSSITEVPRTVPVSSVEHKKVQPLHVLTTSQQQQRQHQPLETSAGPNEPGMVYSSQTVRDLNRRFMQMSASQSQNSSTSAKVQYLQHITSPAEQTKKGDYSSNMSRGPVVRELVQRYSGGETFFPNQNRQDDTSAVELSELDEALASGEISFSDEVDYSSAR</sequence>
<feature type="compositionally biased region" description="Polar residues" evidence="1">
    <location>
        <begin position="489"/>
        <end position="514"/>
    </location>
</feature>
<name>A0A0X3PZG3_SCHSO</name>
<feature type="region of interest" description="Disordered" evidence="1">
    <location>
        <begin position="353"/>
        <end position="378"/>
    </location>
</feature>
<evidence type="ECO:0000313" key="2">
    <source>
        <dbReference type="EMBL" id="JAP57303.1"/>
    </source>
</evidence>
<feature type="region of interest" description="Disordered" evidence="1">
    <location>
        <begin position="684"/>
        <end position="709"/>
    </location>
</feature>
<feature type="non-terminal residue" evidence="2">
    <location>
        <position position="1"/>
    </location>
</feature>
<feature type="compositionally biased region" description="Polar residues" evidence="1">
    <location>
        <begin position="353"/>
        <end position="363"/>
    </location>
</feature>
<reference evidence="2" key="1">
    <citation type="submission" date="2016-01" db="EMBL/GenBank/DDBJ databases">
        <title>Reference transcriptome for the parasite Schistocephalus solidus: insights into the molecular evolution of parasitism.</title>
        <authorList>
            <person name="Hebert F.O."/>
            <person name="Grambauer S."/>
            <person name="Barber I."/>
            <person name="Landry C.R."/>
            <person name="Aubin-Horth N."/>
        </authorList>
    </citation>
    <scope>NUCLEOTIDE SEQUENCE</scope>
</reference>
<feature type="region of interest" description="Disordered" evidence="1">
    <location>
        <begin position="299"/>
        <end position="330"/>
    </location>
</feature>
<evidence type="ECO:0000256" key="1">
    <source>
        <dbReference type="SAM" id="MobiDB-lite"/>
    </source>
</evidence>
<organism evidence="2">
    <name type="scientific">Schistocephalus solidus</name>
    <name type="common">Tapeworm</name>
    <dbReference type="NCBI Taxonomy" id="70667"/>
    <lineage>
        <taxon>Eukaryota</taxon>
        <taxon>Metazoa</taxon>
        <taxon>Spiralia</taxon>
        <taxon>Lophotrochozoa</taxon>
        <taxon>Platyhelminthes</taxon>
        <taxon>Cestoda</taxon>
        <taxon>Eucestoda</taxon>
        <taxon>Diphyllobothriidea</taxon>
        <taxon>Diphyllobothriidae</taxon>
        <taxon>Schistocephalus</taxon>
    </lineage>
</organism>
<feature type="compositionally biased region" description="Polar residues" evidence="1">
    <location>
        <begin position="546"/>
        <end position="555"/>
    </location>
</feature>
<proteinExistence type="predicted"/>
<dbReference type="EMBL" id="GEEE01005922">
    <property type="protein sequence ID" value="JAP57303.1"/>
    <property type="molecule type" value="Transcribed_RNA"/>
</dbReference>
<feature type="compositionally biased region" description="Low complexity" evidence="1">
    <location>
        <begin position="135"/>
        <end position="147"/>
    </location>
</feature>
<dbReference type="AlphaFoldDB" id="A0A0X3PZG3"/>
<protein>
    <submittedName>
        <fullName evidence="2">Uncharacterized protein</fullName>
    </submittedName>
</protein>
<feature type="region of interest" description="Disordered" evidence="1">
    <location>
        <begin position="71"/>
        <end position="95"/>
    </location>
</feature>
<feature type="region of interest" description="Disordered" evidence="1">
    <location>
        <begin position="109"/>
        <end position="177"/>
    </location>
</feature>
<feature type="region of interest" description="Disordered" evidence="1">
    <location>
        <begin position="438"/>
        <end position="573"/>
    </location>
</feature>